<dbReference type="InterPro" id="IPR036249">
    <property type="entry name" value="Thioredoxin-like_sf"/>
</dbReference>
<sequence length="106" mass="11860">MAARKAGLALKVVNKIIIRFCPFEPNSRSVREFLTLVTSRKVRDSNKKCEIVTEVKHDSSEPAVDITFLDGEQLIMKTKNLTSKEMILALQNVCIAKEPQGKPGDM</sequence>
<accession>A0A553Q368</accession>
<keyword evidence="10" id="KW-1185">Reference proteome</keyword>
<keyword evidence="6" id="KW-0687">Ribonucleoprotein</keyword>
<dbReference type="OrthoDB" id="6618793at2759"/>
<dbReference type="Gene3D" id="3.40.30.10">
    <property type="entry name" value="Glutaredoxin"/>
    <property type="match status" value="1"/>
</dbReference>
<organism evidence="9 10">
    <name type="scientific">Danionella cerebrum</name>
    <dbReference type="NCBI Taxonomy" id="2873325"/>
    <lineage>
        <taxon>Eukaryota</taxon>
        <taxon>Metazoa</taxon>
        <taxon>Chordata</taxon>
        <taxon>Craniata</taxon>
        <taxon>Vertebrata</taxon>
        <taxon>Euteleostomi</taxon>
        <taxon>Actinopterygii</taxon>
        <taxon>Neopterygii</taxon>
        <taxon>Teleostei</taxon>
        <taxon>Ostariophysi</taxon>
        <taxon>Cypriniformes</taxon>
        <taxon>Danionidae</taxon>
        <taxon>Danioninae</taxon>
        <taxon>Danionella</taxon>
    </lineage>
</organism>
<keyword evidence="4" id="KW-0689">Ribosomal protein</keyword>
<gene>
    <name evidence="9" type="ORF">DNTS_025456</name>
</gene>
<keyword evidence="5" id="KW-0496">Mitochondrion</keyword>
<protein>
    <recommendedName>
        <fullName evidence="7">Large ribosomal subunit protein mL53</fullName>
    </recommendedName>
    <alternativeName>
        <fullName evidence="8">39S ribosomal protein L53, mitochondrial</fullName>
    </alternativeName>
</protein>
<dbReference type="EMBL" id="SRMA01026411">
    <property type="protein sequence ID" value="TRY84369.1"/>
    <property type="molecule type" value="Genomic_DNA"/>
</dbReference>
<dbReference type="PANTHER" id="PTHR33618:SF1">
    <property type="entry name" value="LARGE RIBOSOMAL SUBUNIT PROTEIN ML53"/>
    <property type="match status" value="1"/>
</dbReference>
<dbReference type="AlphaFoldDB" id="A0A553Q368"/>
<evidence type="ECO:0000313" key="10">
    <source>
        <dbReference type="Proteomes" id="UP000316079"/>
    </source>
</evidence>
<keyword evidence="3" id="KW-0809">Transit peptide</keyword>
<evidence type="ECO:0000313" key="9">
    <source>
        <dbReference type="EMBL" id="TRY84369.1"/>
    </source>
</evidence>
<evidence type="ECO:0000256" key="3">
    <source>
        <dbReference type="ARBA" id="ARBA00022946"/>
    </source>
</evidence>
<name>A0A553Q368_9TELE</name>
<comment type="caution">
    <text evidence="9">The sequence shown here is derived from an EMBL/GenBank/DDBJ whole genome shotgun (WGS) entry which is preliminary data.</text>
</comment>
<proteinExistence type="inferred from homology"/>
<dbReference type="Proteomes" id="UP000316079">
    <property type="component" value="Unassembled WGS sequence"/>
</dbReference>
<evidence type="ECO:0000256" key="1">
    <source>
        <dbReference type="ARBA" id="ARBA00004173"/>
    </source>
</evidence>
<reference evidence="9 10" key="1">
    <citation type="journal article" date="2019" name="Sci. Data">
        <title>Hybrid genome assembly and annotation of Danionella translucida.</title>
        <authorList>
            <person name="Kadobianskyi M."/>
            <person name="Schulze L."/>
            <person name="Schuelke M."/>
            <person name="Judkewitz B."/>
        </authorList>
    </citation>
    <scope>NUCLEOTIDE SEQUENCE [LARGE SCALE GENOMIC DNA]</scope>
    <source>
        <strain evidence="9 10">Bolton</strain>
    </source>
</reference>
<dbReference type="InterPro" id="IPR019716">
    <property type="entry name" value="Ribosomal_mL53"/>
</dbReference>
<evidence type="ECO:0000256" key="4">
    <source>
        <dbReference type="ARBA" id="ARBA00022980"/>
    </source>
</evidence>
<evidence type="ECO:0000256" key="6">
    <source>
        <dbReference type="ARBA" id="ARBA00023274"/>
    </source>
</evidence>
<evidence type="ECO:0000256" key="5">
    <source>
        <dbReference type="ARBA" id="ARBA00023128"/>
    </source>
</evidence>
<dbReference type="InterPro" id="IPR052473">
    <property type="entry name" value="mtLSU_mL53"/>
</dbReference>
<dbReference type="Pfam" id="PF10780">
    <property type="entry name" value="MRP_L53"/>
    <property type="match status" value="1"/>
</dbReference>
<dbReference type="GO" id="GO:0005762">
    <property type="term" value="C:mitochondrial large ribosomal subunit"/>
    <property type="evidence" value="ECO:0007669"/>
    <property type="project" value="TreeGrafter"/>
</dbReference>
<comment type="similarity">
    <text evidence="2">Belongs to the mitochondrion-specific ribosomal protein mL53 family.</text>
</comment>
<evidence type="ECO:0000256" key="7">
    <source>
        <dbReference type="ARBA" id="ARBA00035180"/>
    </source>
</evidence>
<evidence type="ECO:0000256" key="2">
    <source>
        <dbReference type="ARBA" id="ARBA00005557"/>
    </source>
</evidence>
<dbReference type="PANTHER" id="PTHR33618">
    <property type="entry name" value="39S RIBOSOMAL PROTEIN L53, MITOCHONDRIAL"/>
    <property type="match status" value="1"/>
</dbReference>
<dbReference type="SUPFAM" id="SSF52833">
    <property type="entry name" value="Thioredoxin-like"/>
    <property type="match status" value="1"/>
</dbReference>
<evidence type="ECO:0000256" key="8">
    <source>
        <dbReference type="ARBA" id="ARBA00042721"/>
    </source>
</evidence>
<dbReference type="STRING" id="623744.A0A553Q368"/>
<comment type="subcellular location">
    <subcellularLocation>
        <location evidence="1">Mitochondrion</location>
    </subcellularLocation>
</comment>